<evidence type="ECO:0000256" key="1">
    <source>
        <dbReference type="SAM" id="MobiDB-lite"/>
    </source>
</evidence>
<accession>A0A1Q3CJE3</accession>
<dbReference type="InParanoid" id="A0A1Q3CJE3"/>
<proteinExistence type="predicted"/>
<feature type="compositionally biased region" description="Acidic residues" evidence="1">
    <location>
        <begin position="159"/>
        <end position="170"/>
    </location>
</feature>
<sequence length="281" mass="32528">EVEGFHRNQILSILYPNDLNIHPNMALSTNRLSVDHRLLHHLIVHQLLPTGGGYSKLSRMQAFLMWCILSNIEFCFPLLMLKTVVRAFTQKNSVLPFGSILTKIFQHHQVRLEGEVATKLKKEDTYNKSTLNRMGWKKQGGVWTYCPKVYQGQRIQREEQEENPPWEAQEETLPAQAQGSSSTTDFDRMMEFMRSRFDSMQSSLEGKFEQVNSRLNNFEKDHLTIRSDFENVDETIYYDLKVTKRRLKRLERKLAASKTIDTCEETPGDDSSDSDPPPAVA</sequence>
<protein>
    <submittedName>
        <fullName evidence="2">Uncharacterized protein</fullName>
    </submittedName>
</protein>
<organism evidence="2 3">
    <name type="scientific">Cephalotus follicularis</name>
    <name type="common">Albany pitcher plant</name>
    <dbReference type="NCBI Taxonomy" id="3775"/>
    <lineage>
        <taxon>Eukaryota</taxon>
        <taxon>Viridiplantae</taxon>
        <taxon>Streptophyta</taxon>
        <taxon>Embryophyta</taxon>
        <taxon>Tracheophyta</taxon>
        <taxon>Spermatophyta</taxon>
        <taxon>Magnoliopsida</taxon>
        <taxon>eudicotyledons</taxon>
        <taxon>Gunneridae</taxon>
        <taxon>Pentapetalae</taxon>
        <taxon>rosids</taxon>
        <taxon>fabids</taxon>
        <taxon>Oxalidales</taxon>
        <taxon>Cephalotaceae</taxon>
        <taxon>Cephalotus</taxon>
    </lineage>
</organism>
<dbReference type="AlphaFoldDB" id="A0A1Q3CJE3"/>
<reference evidence="3" key="1">
    <citation type="submission" date="2016-04" db="EMBL/GenBank/DDBJ databases">
        <title>Cephalotus genome sequencing.</title>
        <authorList>
            <person name="Fukushima K."/>
            <person name="Hasebe M."/>
            <person name="Fang X."/>
        </authorList>
    </citation>
    <scope>NUCLEOTIDE SEQUENCE [LARGE SCALE GENOMIC DNA]</scope>
    <source>
        <strain evidence="3">cv. St1</strain>
    </source>
</reference>
<feature type="region of interest" description="Disordered" evidence="1">
    <location>
        <begin position="256"/>
        <end position="281"/>
    </location>
</feature>
<keyword evidence="3" id="KW-1185">Reference proteome</keyword>
<feature type="region of interest" description="Disordered" evidence="1">
    <location>
        <begin position="156"/>
        <end position="183"/>
    </location>
</feature>
<dbReference type="OrthoDB" id="1436797at2759"/>
<evidence type="ECO:0000313" key="2">
    <source>
        <dbReference type="EMBL" id="GAV80193.1"/>
    </source>
</evidence>
<dbReference type="Proteomes" id="UP000187406">
    <property type="component" value="Unassembled WGS sequence"/>
</dbReference>
<feature type="non-terminal residue" evidence="2">
    <location>
        <position position="1"/>
    </location>
</feature>
<name>A0A1Q3CJE3_CEPFO</name>
<gene>
    <name evidence="2" type="ORF">CFOL_v3_23654</name>
</gene>
<dbReference type="EMBL" id="BDDD01002136">
    <property type="protein sequence ID" value="GAV80193.1"/>
    <property type="molecule type" value="Genomic_DNA"/>
</dbReference>
<feature type="compositionally biased region" description="Acidic residues" evidence="1">
    <location>
        <begin position="262"/>
        <end position="273"/>
    </location>
</feature>
<evidence type="ECO:0000313" key="3">
    <source>
        <dbReference type="Proteomes" id="UP000187406"/>
    </source>
</evidence>
<comment type="caution">
    <text evidence="2">The sequence shown here is derived from an EMBL/GenBank/DDBJ whole genome shotgun (WGS) entry which is preliminary data.</text>
</comment>